<keyword evidence="1" id="KW-0472">Membrane</keyword>
<sequence>MLGYIIIAIFLIFDFVISLWDAYASGVNKGMLEKKQTFASMFTKVLFVYAGVGIAFFGMTYVLVIILSLILYAIGYIGASLLVYTLNFSFLVFGLMIISFGVLVTVQSILVAVHRRSLGSIAISIFNVIIILFDISMYASGFKGALRVVRNGRSRSAGFYEIIIAALILAYVLIHTAYKKGINSVLDKGGMGVQKLY</sequence>
<keyword evidence="1" id="KW-1133">Transmembrane helix</keyword>
<keyword evidence="1" id="KW-0812">Transmembrane</keyword>
<proteinExistence type="predicted"/>
<evidence type="ECO:0000313" key="2">
    <source>
        <dbReference type="EMBL" id="ASI13857.1"/>
    </source>
</evidence>
<dbReference type="EMBL" id="CP019964">
    <property type="protein sequence ID" value="ASI13857.1"/>
    <property type="molecule type" value="Genomic_DNA"/>
</dbReference>
<dbReference type="KEGG" id="marh:Mia14_0544"/>
<feature type="transmembrane region" description="Helical" evidence="1">
    <location>
        <begin position="159"/>
        <end position="178"/>
    </location>
</feature>
<dbReference type="RefSeq" id="WP_088820130.1">
    <property type="nucleotide sequence ID" value="NZ_CP019964.1"/>
</dbReference>
<keyword evidence="3" id="KW-1185">Reference proteome</keyword>
<dbReference type="Proteomes" id="UP000197679">
    <property type="component" value="Chromosome"/>
</dbReference>
<dbReference type="AlphaFoldDB" id="A0A218NN16"/>
<feature type="transmembrane region" description="Helical" evidence="1">
    <location>
        <begin position="118"/>
        <end position="139"/>
    </location>
</feature>
<evidence type="ECO:0000256" key="1">
    <source>
        <dbReference type="SAM" id="Phobius"/>
    </source>
</evidence>
<feature type="transmembrane region" description="Helical" evidence="1">
    <location>
        <begin position="6"/>
        <end position="24"/>
    </location>
</feature>
<organism evidence="2 3">
    <name type="scientific">Candidatus Mancarchaeum acidiphilum</name>
    <dbReference type="NCBI Taxonomy" id="1920749"/>
    <lineage>
        <taxon>Archaea</taxon>
        <taxon>Candidatus Micrarchaeota</taxon>
        <taxon>Candidatus Mancarchaeum</taxon>
    </lineage>
</organism>
<name>A0A218NN16_9ARCH</name>
<feature type="transmembrane region" description="Helical" evidence="1">
    <location>
        <begin position="81"/>
        <end position="106"/>
    </location>
</feature>
<accession>A0A218NN16</accession>
<feature type="transmembrane region" description="Helical" evidence="1">
    <location>
        <begin position="45"/>
        <end position="75"/>
    </location>
</feature>
<protein>
    <submittedName>
        <fullName evidence="2">Multipass membrane protein</fullName>
    </submittedName>
</protein>
<gene>
    <name evidence="2" type="ORF">Mia14_0544</name>
</gene>
<reference evidence="2 3" key="1">
    <citation type="journal article" date="2017" name="Nat. Commun.">
        <title>'ARMAN' archaea depend on association with euryarchaeal host in culture and in situ.</title>
        <authorList>
            <person name="Golyshina O."/>
            <person name="Toshchakov S."/>
            <person name="Makarova K."/>
            <person name="Gavrilov S."/>
            <person name="Korzhenkov A."/>
            <person name="La Cono V."/>
            <person name="Arcadi E."/>
            <person name="Nechitaylo T."/>
            <person name="Ferrer M."/>
            <person name="Kublanov I."/>
            <person name="Wolf Y."/>
            <person name="Yakimov M."/>
            <person name="Golyshin P."/>
            <person name="Slesarev A."/>
            <person name="Kozyavkin S."/>
        </authorList>
    </citation>
    <scope>NUCLEOTIDE SEQUENCE [LARGE SCALE GENOMIC DNA]</scope>
    <source>
        <strain evidence="2 3">Mia14</strain>
    </source>
</reference>
<evidence type="ECO:0000313" key="3">
    <source>
        <dbReference type="Proteomes" id="UP000197679"/>
    </source>
</evidence>
<dbReference type="GeneID" id="33314101"/>